<protein>
    <submittedName>
        <fullName evidence="6">Inhibitor of apoptosis-promoting bax1 domain-containing protein</fullName>
    </submittedName>
</protein>
<comment type="subcellular location">
    <subcellularLocation>
        <location evidence="1">Membrane</location>
        <topology evidence="1">Multi-pass membrane protein</topology>
    </subcellularLocation>
</comment>
<dbReference type="GO" id="GO:0016020">
    <property type="term" value="C:membrane"/>
    <property type="evidence" value="ECO:0007669"/>
    <property type="project" value="UniProtKB-SubCell"/>
</dbReference>
<feature type="transmembrane region" description="Helical" evidence="5">
    <location>
        <begin position="171"/>
        <end position="193"/>
    </location>
</feature>
<feature type="transmembrane region" description="Helical" evidence="5">
    <location>
        <begin position="139"/>
        <end position="159"/>
    </location>
</feature>
<reference evidence="6" key="1">
    <citation type="submission" date="2022-01" db="EMBL/GenBank/DDBJ databases">
        <title>Genome Sequence Resource for Two Populations of Ditylenchus destructor, the Migratory Endoparasitic Phytonematode.</title>
        <authorList>
            <person name="Zhang H."/>
            <person name="Lin R."/>
            <person name="Xie B."/>
        </authorList>
    </citation>
    <scope>NUCLEOTIDE SEQUENCE</scope>
    <source>
        <strain evidence="6">BazhouSP</strain>
    </source>
</reference>
<evidence type="ECO:0000256" key="2">
    <source>
        <dbReference type="ARBA" id="ARBA00022692"/>
    </source>
</evidence>
<evidence type="ECO:0000256" key="3">
    <source>
        <dbReference type="ARBA" id="ARBA00022989"/>
    </source>
</evidence>
<comment type="caution">
    <text evidence="6">The sequence shown here is derived from an EMBL/GenBank/DDBJ whole genome shotgun (WGS) entry which is preliminary data.</text>
</comment>
<feature type="transmembrane region" description="Helical" evidence="5">
    <location>
        <begin position="199"/>
        <end position="221"/>
    </location>
</feature>
<evidence type="ECO:0000256" key="5">
    <source>
        <dbReference type="SAM" id="Phobius"/>
    </source>
</evidence>
<keyword evidence="2 5" id="KW-0812">Transmembrane</keyword>
<dbReference type="InterPro" id="IPR006214">
    <property type="entry name" value="Bax_inhibitor_1-related"/>
</dbReference>
<evidence type="ECO:0000313" key="7">
    <source>
        <dbReference type="Proteomes" id="UP001201812"/>
    </source>
</evidence>
<dbReference type="EMBL" id="JAKKPZ010000001">
    <property type="protein sequence ID" value="KAI1728081.1"/>
    <property type="molecule type" value="Genomic_DNA"/>
</dbReference>
<evidence type="ECO:0000313" key="6">
    <source>
        <dbReference type="EMBL" id="KAI1728081.1"/>
    </source>
</evidence>
<organism evidence="6 7">
    <name type="scientific">Ditylenchus destructor</name>
    <dbReference type="NCBI Taxonomy" id="166010"/>
    <lineage>
        <taxon>Eukaryota</taxon>
        <taxon>Metazoa</taxon>
        <taxon>Ecdysozoa</taxon>
        <taxon>Nematoda</taxon>
        <taxon>Chromadorea</taxon>
        <taxon>Rhabditida</taxon>
        <taxon>Tylenchina</taxon>
        <taxon>Tylenchomorpha</taxon>
        <taxon>Sphaerularioidea</taxon>
        <taxon>Anguinidae</taxon>
        <taxon>Anguininae</taxon>
        <taxon>Ditylenchus</taxon>
    </lineage>
</organism>
<dbReference type="Pfam" id="PF01027">
    <property type="entry name" value="Bax1-I"/>
    <property type="match status" value="1"/>
</dbReference>
<name>A0AAD4NEN9_9BILA</name>
<dbReference type="AlphaFoldDB" id="A0AAD4NEN9"/>
<proteinExistence type="predicted"/>
<feature type="transmembrane region" description="Helical" evidence="5">
    <location>
        <begin position="65"/>
        <end position="86"/>
    </location>
</feature>
<feature type="transmembrane region" description="Helical" evidence="5">
    <location>
        <begin position="107"/>
        <end position="127"/>
    </location>
</feature>
<keyword evidence="4 5" id="KW-0472">Membrane</keyword>
<sequence length="329" mass="35524">MFSRVTKPSPMEYESYLPTKSKILGPPTLDGFLQQFVVLEPPYQTSSITLHERIFGPPDSKGHHVGTWSMIGGSLAGLASICLYDWSAHKDAREIVLSEDAREKFRLTEVYMLLGMGITASGAVFGAQSPPVLAMVDWGFLPFSAVSAAVVVGSGILSRCTSYDRNYTLKLSTWAIHYGAMGAVLAPTCIFAGPAFLRTLIYMGGMITGGAIAGMSACYSVKSLEYAKSAGMAMGLIASINAASLWLPRGIPTLSGWWAVGAYGVLALHGVYSIYHTRRIVHAAETNQQVVGSGTYDPINAQMSLFMEQSKAHFLKNCFCNLFGRKCND</sequence>
<feature type="transmembrane region" description="Helical" evidence="5">
    <location>
        <begin position="233"/>
        <end position="251"/>
    </location>
</feature>
<accession>A0AAD4NEN9</accession>
<evidence type="ECO:0000256" key="1">
    <source>
        <dbReference type="ARBA" id="ARBA00004141"/>
    </source>
</evidence>
<evidence type="ECO:0000256" key="4">
    <source>
        <dbReference type="ARBA" id="ARBA00023136"/>
    </source>
</evidence>
<feature type="transmembrane region" description="Helical" evidence="5">
    <location>
        <begin position="257"/>
        <end position="275"/>
    </location>
</feature>
<keyword evidence="3 5" id="KW-1133">Transmembrane helix</keyword>
<dbReference type="Proteomes" id="UP001201812">
    <property type="component" value="Unassembled WGS sequence"/>
</dbReference>
<gene>
    <name evidence="6" type="ORF">DdX_00235</name>
</gene>
<keyword evidence="7" id="KW-1185">Reference proteome</keyword>